<dbReference type="PANTHER" id="PTHR12558">
    <property type="entry name" value="CELL DIVISION CYCLE 16,23,27"/>
    <property type="match status" value="1"/>
</dbReference>
<dbReference type="InterPro" id="IPR011990">
    <property type="entry name" value="TPR-like_helical_dom_sf"/>
</dbReference>
<comment type="caution">
    <text evidence="10">The sequence shown here is derived from an EMBL/GenBank/DDBJ whole genome shotgun (WGS) entry which is preliminary data.</text>
</comment>
<dbReference type="Pfam" id="PF04049">
    <property type="entry name" value="ANAPC8"/>
    <property type="match status" value="2"/>
</dbReference>
<keyword evidence="5 7" id="KW-0802">TPR repeat</keyword>
<feature type="region of interest" description="Disordered" evidence="8">
    <location>
        <begin position="192"/>
        <end position="219"/>
    </location>
</feature>
<evidence type="ECO:0000259" key="9">
    <source>
        <dbReference type="Pfam" id="PF04049"/>
    </source>
</evidence>
<accession>A0A0N0DS87</accession>
<dbReference type="EMBL" id="LGTL01000023">
    <property type="protein sequence ID" value="KPA75742.1"/>
    <property type="molecule type" value="Genomic_DNA"/>
</dbReference>
<dbReference type="PANTHER" id="PTHR12558:SF10">
    <property type="entry name" value="CELL DIVISION CYCLE PROTEIN 23 HOMOLOG"/>
    <property type="match status" value="1"/>
</dbReference>
<evidence type="ECO:0000256" key="4">
    <source>
        <dbReference type="ARBA" id="ARBA00022786"/>
    </source>
</evidence>
<evidence type="ECO:0000313" key="10">
    <source>
        <dbReference type="EMBL" id="KPA75742.1"/>
    </source>
</evidence>
<dbReference type="Pfam" id="PF13181">
    <property type="entry name" value="TPR_8"/>
    <property type="match status" value="1"/>
</dbReference>
<evidence type="ECO:0000256" key="6">
    <source>
        <dbReference type="ARBA" id="ARBA00023306"/>
    </source>
</evidence>
<feature type="compositionally biased region" description="Polar residues" evidence="8">
    <location>
        <begin position="210"/>
        <end position="219"/>
    </location>
</feature>
<dbReference type="InterPro" id="IPR007192">
    <property type="entry name" value="APC8"/>
</dbReference>
<keyword evidence="2" id="KW-0677">Repeat</keyword>
<feature type="repeat" description="TPR" evidence="7">
    <location>
        <begin position="781"/>
        <end position="814"/>
    </location>
</feature>
<reference evidence="10 11" key="1">
    <citation type="submission" date="2015-07" db="EMBL/GenBank/DDBJ databases">
        <title>High-quality genome of monoxenous trypanosomatid Leptomonas pyrrhocoris.</title>
        <authorList>
            <person name="Flegontov P."/>
            <person name="Butenko A."/>
            <person name="Firsov S."/>
            <person name="Vlcek C."/>
            <person name="Logacheva M.D."/>
            <person name="Field M."/>
            <person name="Filatov D."/>
            <person name="Flegontova O."/>
            <person name="Gerasimov E."/>
            <person name="Jackson A.P."/>
            <person name="Kelly S."/>
            <person name="Opperdoes F."/>
            <person name="O'Reilly A."/>
            <person name="Votypka J."/>
            <person name="Yurchenko V."/>
            <person name="Lukes J."/>
        </authorList>
    </citation>
    <scope>NUCLEOTIDE SEQUENCE [LARGE SCALE GENOMIC DNA]</scope>
    <source>
        <strain evidence="10">H10</strain>
    </source>
</reference>
<feature type="compositionally biased region" description="Polar residues" evidence="8">
    <location>
        <begin position="1"/>
        <end position="12"/>
    </location>
</feature>
<feature type="compositionally biased region" description="Pro residues" evidence="8">
    <location>
        <begin position="436"/>
        <end position="446"/>
    </location>
</feature>
<feature type="compositionally biased region" description="Low complexity" evidence="8">
    <location>
        <begin position="1052"/>
        <end position="1083"/>
    </location>
</feature>
<dbReference type="OMA" id="AMRNPVN"/>
<evidence type="ECO:0000256" key="1">
    <source>
        <dbReference type="ARBA" id="ARBA00022618"/>
    </source>
</evidence>
<keyword evidence="6" id="KW-0131">Cell cycle</keyword>
<keyword evidence="3" id="KW-0498">Mitosis</keyword>
<dbReference type="GO" id="GO:0016567">
    <property type="term" value="P:protein ubiquitination"/>
    <property type="evidence" value="ECO:0007669"/>
    <property type="project" value="TreeGrafter"/>
</dbReference>
<keyword evidence="1" id="KW-0132">Cell division</keyword>
<evidence type="ECO:0000256" key="5">
    <source>
        <dbReference type="ARBA" id="ARBA00022803"/>
    </source>
</evidence>
<dbReference type="GO" id="GO:0031145">
    <property type="term" value="P:anaphase-promoting complex-dependent catabolic process"/>
    <property type="evidence" value="ECO:0007669"/>
    <property type="project" value="TreeGrafter"/>
</dbReference>
<keyword evidence="4" id="KW-0833">Ubl conjugation pathway</keyword>
<dbReference type="EMBL" id="LGTL01000023">
    <property type="protein sequence ID" value="KPA75741.1"/>
    <property type="molecule type" value="Genomic_DNA"/>
</dbReference>
<dbReference type="Gene3D" id="1.25.40.10">
    <property type="entry name" value="Tetratricopeptide repeat domain"/>
    <property type="match status" value="4"/>
</dbReference>
<feature type="repeat" description="TPR" evidence="7">
    <location>
        <begin position="747"/>
        <end position="780"/>
    </location>
</feature>
<dbReference type="PROSITE" id="PS50005">
    <property type="entry name" value="TPR"/>
    <property type="match status" value="3"/>
</dbReference>
<feature type="compositionally biased region" description="Low complexity" evidence="8">
    <location>
        <begin position="1122"/>
        <end position="1135"/>
    </location>
</feature>
<dbReference type="GO" id="GO:0005680">
    <property type="term" value="C:anaphase-promoting complex"/>
    <property type="evidence" value="ECO:0007669"/>
    <property type="project" value="InterPro"/>
</dbReference>
<dbReference type="RefSeq" id="XP_015654181.1">
    <property type="nucleotide sequence ID" value="XM_015807232.1"/>
</dbReference>
<feature type="domain" description="Cdc23" evidence="9">
    <location>
        <begin position="459"/>
        <end position="533"/>
    </location>
</feature>
<organism evidence="10 11">
    <name type="scientific">Leptomonas pyrrhocoris</name>
    <name type="common">Firebug parasite</name>
    <dbReference type="NCBI Taxonomy" id="157538"/>
    <lineage>
        <taxon>Eukaryota</taxon>
        <taxon>Discoba</taxon>
        <taxon>Euglenozoa</taxon>
        <taxon>Kinetoplastea</taxon>
        <taxon>Metakinetoplastina</taxon>
        <taxon>Trypanosomatida</taxon>
        <taxon>Trypanosomatidae</taxon>
        <taxon>Leishmaniinae</taxon>
        <taxon>Leptomonas</taxon>
    </lineage>
</organism>
<dbReference type="Proteomes" id="UP000037923">
    <property type="component" value="Unassembled WGS sequence"/>
</dbReference>
<feature type="region of interest" description="Disordered" evidence="8">
    <location>
        <begin position="299"/>
        <end position="447"/>
    </location>
</feature>
<protein>
    <recommendedName>
        <fullName evidence="9">Cdc23 domain-containing protein</fullName>
    </recommendedName>
</protein>
<evidence type="ECO:0000256" key="8">
    <source>
        <dbReference type="SAM" id="MobiDB-lite"/>
    </source>
</evidence>
<dbReference type="GO" id="GO:0051301">
    <property type="term" value="P:cell division"/>
    <property type="evidence" value="ECO:0007669"/>
    <property type="project" value="UniProtKB-KW"/>
</dbReference>
<dbReference type="RefSeq" id="XP_015654180.1">
    <property type="nucleotide sequence ID" value="XM_015807231.1"/>
</dbReference>
<feature type="compositionally biased region" description="Low complexity" evidence="8">
    <location>
        <begin position="51"/>
        <end position="74"/>
    </location>
</feature>
<evidence type="ECO:0000256" key="3">
    <source>
        <dbReference type="ARBA" id="ARBA00022776"/>
    </source>
</evidence>
<feature type="compositionally biased region" description="Low complexity" evidence="8">
    <location>
        <begin position="18"/>
        <end position="31"/>
    </location>
</feature>
<dbReference type="GeneID" id="26908566"/>
<feature type="compositionally biased region" description="Polar residues" evidence="8">
    <location>
        <begin position="363"/>
        <end position="377"/>
    </location>
</feature>
<feature type="compositionally biased region" description="Polar residues" evidence="8">
    <location>
        <begin position="34"/>
        <end position="50"/>
    </location>
</feature>
<proteinExistence type="predicted"/>
<sequence>MEWHSPTNSPASPETERTTAAAVNTAAGGVRFSETISGSSNLQDTVGQPTASAAAAAASGDSLPSPNASASPSPITTGEAMDAVAAQCERRGLTNAATWLSEMSLHALPSVLAAPLPTTSSLASVVSELDKQAVHLTSPSSSSSLQQQQQQQHFQRLHRVALGYFTRGEFQRCHLTILREVMRTREPNSAFSSAAAAAAMEKEEETSSSTVDNAPSSLPSPEVVRGFRTTALPPLLQFLSLYALFMDGMKVKQLSNNANSCTGAGGPQRAVHPHAHVLRAYLLEAMRNPINTLRLAAAQTEAVPPSRPSSDTHAVCGDANTDVHNSHNDSASRSVNREGRSCTAPPSRLLEGTAVADGWDPHTPSTKKQPWTITSASRVPGVKGTTAGPVMGGGSSAFSRTDGGSVGSHTFSNFSPATTVERSAPSGGRHDAAPTAAPPPPPPPLSASPNIVAADLLHLDPYLTWLMGVVLRELRMRQECATFLLAAVTVNPLLRCAWEDLTSLVSREAQLVELDSVLEDVEPYFMTDIFAAEVRGLLGVSPMSSTRLRNAAAAAAVAMGNNVGEGREVRLGGALGVVSPPPPPPPSSSASRSAVPLFVASPHTLNGAVGLDGNAETPNLVQARSTPQQHANDTNSINGNPPAGVAPPLLSSPIVPSTSAAAFANAWECLGLLFPDTPSLLSQLAHFYYHQRNRLDKAEAIYQRIRKLDPHYYGILYDYSNVLYTKRDRLGLSSLVQAVYHADAFRAETNFAVGNYYVLLGQHDRAALHFHRTTAIDPQCAEAWLLLGHAYVEVKNTTAAVEAYRTAVELNERDYRGWYNLGQIYELLEAYHHALYYYWHTTSLRPADPGMWVAVANCLEHDGRVGESIACLERAETYDANTSPNYPVYVRRIATHHIANSSFTRACVYLEKLVQSPAATGEDLLLALPFLIQHYVQRARKSLELPARSSSYDPALFSPGLNLSPASSPASASAGRTALHHARAAAALQHLHKAEEHLEAMAELVMPVGTSLLSAADGPPPQQDTAGETAPMARLENFTDDVTASGKRRSKQSSGGLASYRTNATTGFATPSTTTNGSAAAAGVDGGGGQLPPVAFVRSRHREINALRTQAMQLLHPPTLSQLSVPSSMPSSSSVAGTAHANQKGFFSTHTVERH</sequence>
<dbReference type="VEuPathDB" id="TriTrypDB:LpyrH10_23_0660"/>
<dbReference type="AlphaFoldDB" id="A0A0N0DS87"/>
<dbReference type="SMART" id="SM00028">
    <property type="entry name" value="TPR"/>
    <property type="match status" value="5"/>
</dbReference>
<feature type="region of interest" description="Disordered" evidence="8">
    <location>
        <begin position="1012"/>
        <end position="1031"/>
    </location>
</feature>
<feature type="compositionally biased region" description="Polar residues" evidence="8">
    <location>
        <begin position="1145"/>
        <end position="1155"/>
    </location>
</feature>
<evidence type="ECO:0000256" key="2">
    <source>
        <dbReference type="ARBA" id="ARBA00022737"/>
    </source>
</evidence>
<evidence type="ECO:0000256" key="7">
    <source>
        <dbReference type="PROSITE-ProRule" id="PRU00339"/>
    </source>
</evidence>
<feature type="domain" description="Cdc23" evidence="9">
    <location>
        <begin position="82"/>
        <end position="253"/>
    </location>
</feature>
<dbReference type="GO" id="GO:0045842">
    <property type="term" value="P:positive regulation of mitotic metaphase/anaphase transition"/>
    <property type="evidence" value="ECO:0007669"/>
    <property type="project" value="TreeGrafter"/>
</dbReference>
<feature type="compositionally biased region" description="Polar residues" evidence="8">
    <location>
        <begin position="407"/>
        <end position="421"/>
    </location>
</feature>
<keyword evidence="11" id="KW-1185">Reference proteome</keyword>
<dbReference type="InterPro" id="IPR019734">
    <property type="entry name" value="TPR_rpt"/>
</dbReference>
<dbReference type="OrthoDB" id="10262026at2759"/>
<name>A0A0N0DS87_LEPPY</name>
<feature type="region of interest" description="Disordered" evidence="8">
    <location>
        <begin position="1"/>
        <end position="76"/>
    </location>
</feature>
<dbReference type="SUPFAM" id="SSF48452">
    <property type="entry name" value="TPR-like"/>
    <property type="match status" value="2"/>
</dbReference>
<feature type="region of interest" description="Disordered" evidence="8">
    <location>
        <begin position="1038"/>
        <end position="1088"/>
    </location>
</feature>
<gene>
    <name evidence="10" type="ORF">ABB37_08281</name>
</gene>
<feature type="repeat" description="TPR" evidence="7">
    <location>
        <begin position="815"/>
        <end position="848"/>
    </location>
</feature>
<feature type="region of interest" description="Disordered" evidence="8">
    <location>
        <begin position="1122"/>
        <end position="1155"/>
    </location>
</feature>
<evidence type="ECO:0000313" key="11">
    <source>
        <dbReference type="Proteomes" id="UP000037923"/>
    </source>
</evidence>